<dbReference type="RefSeq" id="WP_190132419.1">
    <property type="nucleotide sequence ID" value="NZ_BNBD01000015.1"/>
</dbReference>
<reference evidence="5" key="1">
    <citation type="journal article" date="2014" name="Int. J. Syst. Evol. Microbiol.">
        <title>Complete genome sequence of Corynebacterium casei LMG S-19264T (=DSM 44701T), isolated from a smear-ripened cheese.</title>
        <authorList>
            <consortium name="US DOE Joint Genome Institute (JGI-PGF)"/>
            <person name="Walter F."/>
            <person name="Albersmeier A."/>
            <person name="Kalinowski J."/>
            <person name="Ruckert C."/>
        </authorList>
    </citation>
    <scope>NUCLEOTIDE SEQUENCE</scope>
    <source>
        <strain evidence="5">JCM 4059</strain>
    </source>
</reference>
<dbReference type="InterPro" id="IPR048666">
    <property type="entry name" value="RedAm-like_C"/>
</dbReference>
<dbReference type="PANTHER" id="PTHR43580:SF2">
    <property type="entry name" value="CYTOKINE-LIKE NUCLEAR FACTOR N-PAC"/>
    <property type="match status" value="1"/>
</dbReference>
<evidence type="ECO:0000313" key="6">
    <source>
        <dbReference type="Proteomes" id="UP000638313"/>
    </source>
</evidence>
<sequence>MTTTNPTPLTLLGLGAMGTALAHTWLTAGHPLTIWNRSPHRAQALTTHGATAAPTPADAIAANQLIVVCLLDDASVEETLTGTDLTGKDIVNLTTSTPDQARTRATWAEQHGARYLDGGIMAVPPMIGNPDTGAYVLYSGNRPLYDTHWRTLAVPASTTYLGENPGHAALYDVALLSGMYGMIAGITHAYALLRADHIPTQDFAPLLTSWLTAMTFTAPKTAHQLDTGDYTKDVVSNLAMQAGADTLLRTAQDQGVSTELLAPFVDLMKRRVADGHGDEEFAGLVDLLRTT</sequence>
<dbReference type="PIRSF" id="PIRSF000103">
    <property type="entry name" value="HIBADH"/>
    <property type="match status" value="1"/>
</dbReference>
<name>A0A919EFW3_9ACTN</name>
<keyword evidence="2" id="KW-0560">Oxidoreductase</keyword>
<evidence type="ECO:0000259" key="3">
    <source>
        <dbReference type="Pfam" id="PF03446"/>
    </source>
</evidence>
<dbReference type="Pfam" id="PF21761">
    <property type="entry name" value="RedAm-like_C"/>
    <property type="match status" value="1"/>
</dbReference>
<gene>
    <name evidence="5" type="ORF">GCM10010218_54950</name>
</gene>
<comment type="caution">
    <text evidence="5">The sequence shown here is derived from an EMBL/GenBank/DDBJ whole genome shotgun (WGS) entry which is preliminary data.</text>
</comment>
<dbReference type="EMBL" id="BNBD01000015">
    <property type="protein sequence ID" value="GHF66404.1"/>
    <property type="molecule type" value="Genomic_DNA"/>
</dbReference>
<dbReference type="Gene3D" id="3.40.50.720">
    <property type="entry name" value="NAD(P)-binding Rossmann-like Domain"/>
    <property type="match status" value="1"/>
</dbReference>
<keyword evidence="6" id="KW-1185">Reference proteome</keyword>
<evidence type="ECO:0000313" key="5">
    <source>
        <dbReference type="EMBL" id="GHF66404.1"/>
    </source>
</evidence>
<dbReference type="SUPFAM" id="SSF51735">
    <property type="entry name" value="NAD(P)-binding Rossmann-fold domains"/>
    <property type="match status" value="1"/>
</dbReference>
<evidence type="ECO:0000256" key="2">
    <source>
        <dbReference type="ARBA" id="ARBA00023002"/>
    </source>
</evidence>
<dbReference type="Proteomes" id="UP000638313">
    <property type="component" value="Unassembled WGS sequence"/>
</dbReference>
<organism evidence="5 6">
    <name type="scientific">Streptomyces mashuensis</name>
    <dbReference type="NCBI Taxonomy" id="33904"/>
    <lineage>
        <taxon>Bacteria</taxon>
        <taxon>Bacillati</taxon>
        <taxon>Actinomycetota</taxon>
        <taxon>Actinomycetes</taxon>
        <taxon>Kitasatosporales</taxon>
        <taxon>Streptomycetaceae</taxon>
        <taxon>Streptomyces</taxon>
    </lineage>
</organism>
<dbReference type="PANTHER" id="PTHR43580">
    <property type="entry name" value="OXIDOREDUCTASE GLYR1-RELATED"/>
    <property type="match status" value="1"/>
</dbReference>
<dbReference type="InterPro" id="IPR015815">
    <property type="entry name" value="HIBADH-related"/>
</dbReference>
<comment type="similarity">
    <text evidence="1">Belongs to the HIBADH-related family.</text>
</comment>
<dbReference type="GO" id="GO:0050661">
    <property type="term" value="F:NADP binding"/>
    <property type="evidence" value="ECO:0007669"/>
    <property type="project" value="InterPro"/>
</dbReference>
<proteinExistence type="inferred from homology"/>
<dbReference type="InterPro" id="IPR051265">
    <property type="entry name" value="HIBADH-related_NP60_sf"/>
</dbReference>
<dbReference type="InterPro" id="IPR036291">
    <property type="entry name" value="NAD(P)-bd_dom_sf"/>
</dbReference>
<dbReference type="GO" id="GO:0016491">
    <property type="term" value="F:oxidoreductase activity"/>
    <property type="evidence" value="ECO:0007669"/>
    <property type="project" value="UniProtKB-KW"/>
</dbReference>
<reference evidence="5" key="2">
    <citation type="submission" date="2020-09" db="EMBL/GenBank/DDBJ databases">
        <authorList>
            <person name="Sun Q."/>
            <person name="Ohkuma M."/>
        </authorList>
    </citation>
    <scope>NUCLEOTIDE SEQUENCE</scope>
    <source>
        <strain evidence="5">JCM 4059</strain>
    </source>
</reference>
<accession>A0A919EFW3</accession>
<dbReference type="Pfam" id="PF03446">
    <property type="entry name" value="NAD_binding_2"/>
    <property type="match status" value="1"/>
</dbReference>
<dbReference type="InterPro" id="IPR006115">
    <property type="entry name" value="6PGDH_NADP-bd"/>
</dbReference>
<feature type="domain" description="NADPH-dependent reductive aminase-like C-terminal" evidence="4">
    <location>
        <begin position="165"/>
        <end position="289"/>
    </location>
</feature>
<dbReference type="AlphaFoldDB" id="A0A919EFW3"/>
<dbReference type="InterPro" id="IPR013328">
    <property type="entry name" value="6PGD_dom2"/>
</dbReference>
<evidence type="ECO:0000259" key="4">
    <source>
        <dbReference type="Pfam" id="PF21761"/>
    </source>
</evidence>
<feature type="domain" description="6-phosphogluconate dehydrogenase NADP-binding" evidence="3">
    <location>
        <begin position="10"/>
        <end position="120"/>
    </location>
</feature>
<protein>
    <submittedName>
        <fullName evidence="5">Dehydrogenase</fullName>
    </submittedName>
</protein>
<evidence type="ECO:0000256" key="1">
    <source>
        <dbReference type="ARBA" id="ARBA00009080"/>
    </source>
</evidence>
<dbReference type="Gene3D" id="1.10.1040.10">
    <property type="entry name" value="N-(1-d-carboxylethyl)-l-norvaline Dehydrogenase, domain 2"/>
    <property type="match status" value="1"/>
</dbReference>